<organism evidence="3 4">
    <name type="scientific">Limosilactobacillus coleohominis</name>
    <dbReference type="NCBI Taxonomy" id="181675"/>
    <lineage>
        <taxon>Bacteria</taxon>
        <taxon>Bacillati</taxon>
        <taxon>Bacillota</taxon>
        <taxon>Bacilli</taxon>
        <taxon>Lactobacillales</taxon>
        <taxon>Lactobacillaceae</taxon>
        <taxon>Limosilactobacillus</taxon>
    </lineage>
</organism>
<dbReference type="CDD" id="cd07067">
    <property type="entry name" value="HP_PGM_like"/>
    <property type="match status" value="1"/>
</dbReference>
<accession>A0ABS2GWB5</accession>
<dbReference type="PROSITE" id="PS00175">
    <property type="entry name" value="PG_MUTASE"/>
    <property type="match status" value="1"/>
</dbReference>
<dbReference type="InterPro" id="IPR013078">
    <property type="entry name" value="His_Pase_superF_clade-1"/>
</dbReference>
<keyword evidence="1" id="KW-0324">Glycolysis</keyword>
<dbReference type="SUPFAM" id="SSF53254">
    <property type="entry name" value="Phosphoglycerate mutase-like"/>
    <property type="match status" value="1"/>
</dbReference>
<dbReference type="InterPro" id="IPR029033">
    <property type="entry name" value="His_PPase_superfam"/>
</dbReference>
<gene>
    <name evidence="3" type="ORF">H5975_03545</name>
</gene>
<evidence type="ECO:0000256" key="2">
    <source>
        <dbReference type="ARBA" id="ARBA00023235"/>
    </source>
</evidence>
<dbReference type="PANTHER" id="PTHR48100:SF1">
    <property type="entry name" value="HISTIDINE PHOSPHATASE FAMILY PROTEIN-RELATED"/>
    <property type="match status" value="1"/>
</dbReference>
<dbReference type="Pfam" id="PF00300">
    <property type="entry name" value="His_Phos_1"/>
    <property type="match status" value="1"/>
</dbReference>
<keyword evidence="4" id="KW-1185">Reference proteome</keyword>
<evidence type="ECO:0000256" key="1">
    <source>
        <dbReference type="ARBA" id="ARBA00023152"/>
    </source>
</evidence>
<dbReference type="PIRSF" id="PIRSF000709">
    <property type="entry name" value="6PFK_2-Ptase"/>
    <property type="match status" value="1"/>
</dbReference>
<sequence>MELYLVRHGQSQANANHIMQGAKIDQPLTDKGRMQANETKEKLSGIQFDKIFVSPLKRASETAEIIVGSQVTVTFDPRLVEFDYGKWDGQRIEDLVANYPEYFKNASNFKNSWRVSGGETYEKAQKRLSNFMNSLGLDNNDQVLVVSHGMTIKLWLALLLNTNNPERIAEPENAEYTHFSFYHGIPILKAYSK</sequence>
<evidence type="ECO:0000313" key="4">
    <source>
        <dbReference type="Proteomes" id="UP000785625"/>
    </source>
</evidence>
<dbReference type="InterPro" id="IPR001345">
    <property type="entry name" value="PG/BPGM_mutase_AS"/>
</dbReference>
<dbReference type="Gene3D" id="3.40.50.1240">
    <property type="entry name" value="Phosphoglycerate mutase-like"/>
    <property type="match status" value="1"/>
</dbReference>
<keyword evidence="2" id="KW-0413">Isomerase</keyword>
<dbReference type="SMART" id="SM00855">
    <property type="entry name" value="PGAM"/>
    <property type="match status" value="1"/>
</dbReference>
<dbReference type="PANTHER" id="PTHR48100">
    <property type="entry name" value="BROAD-SPECIFICITY PHOSPHATASE YOR283W-RELATED"/>
    <property type="match status" value="1"/>
</dbReference>
<name>A0ABS2GWB5_9LACO</name>
<proteinExistence type="predicted"/>
<dbReference type="RefSeq" id="WP_204784895.1">
    <property type="nucleotide sequence ID" value="NZ_JACJKU010000023.1"/>
</dbReference>
<comment type="caution">
    <text evidence="3">The sequence shown here is derived from an EMBL/GenBank/DDBJ whole genome shotgun (WGS) entry which is preliminary data.</text>
</comment>
<evidence type="ECO:0000313" key="3">
    <source>
        <dbReference type="EMBL" id="MBM6940570.1"/>
    </source>
</evidence>
<dbReference type="EMBL" id="JACJKU010000023">
    <property type="protein sequence ID" value="MBM6940570.1"/>
    <property type="molecule type" value="Genomic_DNA"/>
</dbReference>
<reference evidence="3 4" key="1">
    <citation type="journal article" date="2021" name="Sci. Rep.">
        <title>The distribution of antibiotic resistance genes in chicken gut microbiota commensals.</title>
        <authorList>
            <person name="Juricova H."/>
            <person name="Matiasovicova J."/>
            <person name="Kubasova T."/>
            <person name="Cejkova D."/>
            <person name="Rychlik I."/>
        </authorList>
    </citation>
    <scope>NUCLEOTIDE SEQUENCE [LARGE SCALE GENOMIC DNA]</scope>
    <source>
        <strain evidence="3 4">An574</strain>
    </source>
</reference>
<protein>
    <submittedName>
        <fullName evidence="3">Histidine phosphatase family protein</fullName>
    </submittedName>
</protein>
<dbReference type="Proteomes" id="UP000785625">
    <property type="component" value="Unassembled WGS sequence"/>
</dbReference>
<dbReference type="InterPro" id="IPR050275">
    <property type="entry name" value="PGM_Phosphatase"/>
</dbReference>